<dbReference type="RefSeq" id="WP_073123049.1">
    <property type="nucleotide sequence ID" value="NZ_BAABCH010000010.1"/>
</dbReference>
<reference evidence="2" key="1">
    <citation type="submission" date="2016-11" db="EMBL/GenBank/DDBJ databases">
        <authorList>
            <person name="Varghese N."/>
            <person name="Submissions S."/>
        </authorList>
    </citation>
    <scope>NUCLEOTIDE SEQUENCE [LARGE SCALE GENOMIC DNA]</scope>
    <source>
        <strain evidence="2">DSM 2635</strain>
    </source>
</reference>
<dbReference type="OrthoDB" id="9803036at2"/>
<dbReference type="Gene3D" id="2.160.10.10">
    <property type="entry name" value="Hexapeptide repeat proteins"/>
    <property type="match status" value="1"/>
</dbReference>
<proteinExistence type="predicted"/>
<protein>
    <submittedName>
        <fullName evidence="1">Carbonic anhydrase or acetyltransferase, isoleucine patch superfamily</fullName>
    </submittedName>
</protein>
<name>A0A1M5J7T2_9FIRM</name>
<dbReference type="PANTHER" id="PTHR13061:SF29">
    <property type="entry name" value="GAMMA CARBONIC ANHYDRASE-LIKE 1, MITOCHONDRIAL-RELATED"/>
    <property type="match status" value="1"/>
</dbReference>
<dbReference type="InterPro" id="IPR011004">
    <property type="entry name" value="Trimer_LpxA-like_sf"/>
</dbReference>
<evidence type="ECO:0000313" key="1">
    <source>
        <dbReference type="EMBL" id="SHG36634.1"/>
    </source>
</evidence>
<sequence length="167" mass="18005">MIKSYEGIEPKIHESVFVAESADIIGKVKIEKNANIWYNVVIRADEEDIIIGENTNIQDGTVVHIGHNLKTEIGKNVTIGHKALIHGCKIGDNTLIGMGSIILDGAEIGEYSLIGAGSLVPPGKKIPSGVLALGSPAKVIRELSEEEKQSLIDSATNYIKTADKHRR</sequence>
<dbReference type="SUPFAM" id="SSF51161">
    <property type="entry name" value="Trimeric LpxA-like enzymes"/>
    <property type="match status" value="1"/>
</dbReference>
<keyword evidence="2" id="KW-1185">Reference proteome</keyword>
<dbReference type="EMBL" id="FQWX01000001">
    <property type="protein sequence ID" value="SHG36634.1"/>
    <property type="molecule type" value="Genomic_DNA"/>
</dbReference>
<organism evidence="1 2">
    <name type="scientific">Asaccharospora irregularis DSM 2635</name>
    <dbReference type="NCBI Taxonomy" id="1121321"/>
    <lineage>
        <taxon>Bacteria</taxon>
        <taxon>Bacillati</taxon>
        <taxon>Bacillota</taxon>
        <taxon>Clostridia</taxon>
        <taxon>Peptostreptococcales</taxon>
        <taxon>Peptostreptococcaceae</taxon>
        <taxon>Asaccharospora</taxon>
    </lineage>
</organism>
<keyword evidence="1" id="KW-0808">Transferase</keyword>
<dbReference type="STRING" id="1121321.SAMN04488530_10128"/>
<accession>A0A1M5J7T2</accession>
<gene>
    <name evidence="1" type="ORF">SAMN04488530_10128</name>
</gene>
<dbReference type="GO" id="GO:0016740">
    <property type="term" value="F:transferase activity"/>
    <property type="evidence" value="ECO:0007669"/>
    <property type="project" value="UniProtKB-KW"/>
</dbReference>
<dbReference type="AlphaFoldDB" id="A0A1M5J7T2"/>
<dbReference type="PANTHER" id="PTHR13061">
    <property type="entry name" value="DYNACTIN SUBUNIT P25"/>
    <property type="match status" value="1"/>
</dbReference>
<dbReference type="InterPro" id="IPR001451">
    <property type="entry name" value="Hexapep"/>
</dbReference>
<dbReference type="Proteomes" id="UP000243255">
    <property type="component" value="Unassembled WGS sequence"/>
</dbReference>
<dbReference type="CDD" id="cd04645">
    <property type="entry name" value="LbH_gamma_CA_like"/>
    <property type="match status" value="1"/>
</dbReference>
<dbReference type="InterPro" id="IPR047324">
    <property type="entry name" value="LbH_gamma_CA-like"/>
</dbReference>
<dbReference type="InterPro" id="IPR050484">
    <property type="entry name" value="Transf_Hexapept/Carb_Anhydrase"/>
</dbReference>
<dbReference type="Pfam" id="PF00132">
    <property type="entry name" value="Hexapep"/>
    <property type="match status" value="1"/>
</dbReference>
<evidence type="ECO:0000313" key="2">
    <source>
        <dbReference type="Proteomes" id="UP000243255"/>
    </source>
</evidence>